<keyword evidence="2" id="KW-1185">Reference proteome</keyword>
<name>A0AA88J7Q2_FICCA</name>
<organism evidence="1 2">
    <name type="scientific">Ficus carica</name>
    <name type="common">Common fig</name>
    <dbReference type="NCBI Taxonomy" id="3494"/>
    <lineage>
        <taxon>Eukaryota</taxon>
        <taxon>Viridiplantae</taxon>
        <taxon>Streptophyta</taxon>
        <taxon>Embryophyta</taxon>
        <taxon>Tracheophyta</taxon>
        <taxon>Spermatophyta</taxon>
        <taxon>Magnoliopsida</taxon>
        <taxon>eudicotyledons</taxon>
        <taxon>Gunneridae</taxon>
        <taxon>Pentapetalae</taxon>
        <taxon>rosids</taxon>
        <taxon>fabids</taxon>
        <taxon>Rosales</taxon>
        <taxon>Moraceae</taxon>
        <taxon>Ficeae</taxon>
        <taxon>Ficus</taxon>
    </lineage>
</organism>
<dbReference type="Gramene" id="FCD_00016015-RA">
    <property type="protein sequence ID" value="FCD_00016015-RA:cds"/>
    <property type="gene ID" value="FCD_00016015"/>
</dbReference>
<evidence type="ECO:0000313" key="1">
    <source>
        <dbReference type="EMBL" id="GMN64237.1"/>
    </source>
</evidence>
<evidence type="ECO:0000313" key="2">
    <source>
        <dbReference type="Proteomes" id="UP001187192"/>
    </source>
</evidence>
<accession>A0AA88J7Q2</accession>
<proteinExistence type="predicted"/>
<sequence>MSPVNLGSCTEELLKLTLQCRTSETLEFDLGLSKDFCSLLLKLDPSHDPFPASHSTGNFTLLPFVSRENTKINT</sequence>
<comment type="caution">
    <text evidence="1">The sequence shown here is derived from an EMBL/GenBank/DDBJ whole genome shotgun (WGS) entry which is preliminary data.</text>
</comment>
<dbReference type="EMBL" id="BTGU01000173">
    <property type="protein sequence ID" value="GMN64237.1"/>
    <property type="molecule type" value="Genomic_DNA"/>
</dbReference>
<gene>
    <name evidence="1" type="ORF">TIFTF001_033313</name>
</gene>
<reference evidence="1" key="1">
    <citation type="submission" date="2023-07" db="EMBL/GenBank/DDBJ databases">
        <title>draft genome sequence of fig (Ficus carica).</title>
        <authorList>
            <person name="Takahashi T."/>
            <person name="Nishimura K."/>
        </authorList>
    </citation>
    <scope>NUCLEOTIDE SEQUENCE</scope>
</reference>
<protein>
    <submittedName>
        <fullName evidence="1">Uncharacterized protein</fullName>
    </submittedName>
</protein>
<dbReference type="AlphaFoldDB" id="A0AA88J7Q2"/>
<dbReference type="Proteomes" id="UP001187192">
    <property type="component" value="Unassembled WGS sequence"/>
</dbReference>